<evidence type="ECO:0000313" key="3">
    <source>
        <dbReference type="Proteomes" id="UP001140510"/>
    </source>
</evidence>
<feature type="region of interest" description="Disordered" evidence="1">
    <location>
        <begin position="143"/>
        <end position="171"/>
    </location>
</feature>
<accession>A0A9W9DB87</accession>
<proteinExistence type="predicted"/>
<feature type="compositionally biased region" description="Polar residues" evidence="1">
    <location>
        <begin position="23"/>
        <end position="35"/>
    </location>
</feature>
<reference evidence="2" key="1">
    <citation type="submission" date="2022-10" db="EMBL/GenBank/DDBJ databases">
        <title>Tapping the CABI collections for fungal endophytes: first genome assemblies for Collariella, Neodidymelliopsis, Ascochyta clinopodiicola, Didymella pomorum, Didymosphaeria variabile, Neocosmospora piperis and Neocucurbitaria cava.</title>
        <authorList>
            <person name="Hill R."/>
        </authorList>
    </citation>
    <scope>NUCLEOTIDE SEQUENCE</scope>
    <source>
        <strain evidence="2">IMI 355091</strain>
    </source>
</reference>
<gene>
    <name evidence="2" type="ORF">N0V91_000374</name>
</gene>
<comment type="caution">
    <text evidence="2">The sequence shown here is derived from an EMBL/GenBank/DDBJ whole genome shotgun (WGS) entry which is preliminary data.</text>
</comment>
<evidence type="ECO:0000256" key="1">
    <source>
        <dbReference type="SAM" id="MobiDB-lite"/>
    </source>
</evidence>
<feature type="region of interest" description="Disordered" evidence="1">
    <location>
        <begin position="1"/>
        <end position="45"/>
    </location>
</feature>
<protein>
    <submittedName>
        <fullName evidence="2">Uncharacterized protein</fullName>
    </submittedName>
</protein>
<dbReference type="EMBL" id="JAPEVA010000002">
    <property type="protein sequence ID" value="KAJ4412615.1"/>
    <property type="molecule type" value="Genomic_DNA"/>
</dbReference>
<name>A0A9W9DB87_9PLEO</name>
<dbReference type="Proteomes" id="UP001140510">
    <property type="component" value="Unassembled WGS sequence"/>
</dbReference>
<dbReference type="AlphaFoldDB" id="A0A9W9DB87"/>
<sequence>MTPENEIQTAKAVQYRRVERPATVTTRSASDSPQIRPNPPNSPNDYEFRRVNVNIPHETASLWCGDEGRETCVSCLRRGFGVDLARHVVGWERNNPTKKNGLSPTDRYLTESYTSKKEAIAIPAITLAQASNKVSIMAIRTQKRNDTRPTATRQDEEAGPTFFGNFTKPMS</sequence>
<dbReference type="OrthoDB" id="10556109at2759"/>
<organism evidence="2 3">
    <name type="scientific">Didymella pomorum</name>
    <dbReference type="NCBI Taxonomy" id="749634"/>
    <lineage>
        <taxon>Eukaryota</taxon>
        <taxon>Fungi</taxon>
        <taxon>Dikarya</taxon>
        <taxon>Ascomycota</taxon>
        <taxon>Pezizomycotina</taxon>
        <taxon>Dothideomycetes</taxon>
        <taxon>Pleosporomycetidae</taxon>
        <taxon>Pleosporales</taxon>
        <taxon>Pleosporineae</taxon>
        <taxon>Didymellaceae</taxon>
        <taxon>Didymella</taxon>
    </lineage>
</organism>
<evidence type="ECO:0000313" key="2">
    <source>
        <dbReference type="EMBL" id="KAJ4412615.1"/>
    </source>
</evidence>
<keyword evidence="3" id="KW-1185">Reference proteome</keyword>